<dbReference type="GO" id="GO:0007155">
    <property type="term" value="P:cell adhesion"/>
    <property type="evidence" value="ECO:0007669"/>
    <property type="project" value="InterPro"/>
</dbReference>
<dbReference type="Proteomes" id="UP000034954">
    <property type="component" value="Unassembled WGS sequence"/>
</dbReference>
<keyword evidence="2" id="KW-0677">Repeat</keyword>
<keyword evidence="6" id="KW-1185">Reference proteome</keyword>
<protein>
    <submittedName>
        <fullName evidence="5">FG-GAP repeat protein</fullName>
    </submittedName>
</protein>
<dbReference type="PROSITE" id="PS51470">
    <property type="entry name" value="FG_GAP"/>
    <property type="match status" value="2"/>
</dbReference>
<dbReference type="Gene3D" id="2.130.10.130">
    <property type="entry name" value="Integrin alpha, N-terminal"/>
    <property type="match status" value="2"/>
</dbReference>
<dbReference type="InterPro" id="IPR013517">
    <property type="entry name" value="FG-GAP"/>
</dbReference>
<dbReference type="PRINTS" id="PR01185">
    <property type="entry name" value="INTEGRINA"/>
</dbReference>
<organism evidence="5 6">
    <name type="scientific">Candidatus Brocadia fulgida</name>
    <dbReference type="NCBI Taxonomy" id="380242"/>
    <lineage>
        <taxon>Bacteria</taxon>
        <taxon>Pseudomonadati</taxon>
        <taxon>Planctomycetota</taxon>
        <taxon>Candidatus Brocadiia</taxon>
        <taxon>Candidatus Brocadiales</taxon>
        <taxon>Candidatus Brocadiaceae</taxon>
        <taxon>Candidatus Brocadia</taxon>
    </lineage>
</organism>
<dbReference type="PANTHER" id="PTHR23221:SF7">
    <property type="entry name" value="PHOSPHATIDYLINOSITOL-GLYCAN-SPECIFIC PHOSPHOLIPASE D"/>
    <property type="match status" value="1"/>
</dbReference>
<keyword evidence="1" id="KW-0732">Signal</keyword>
<evidence type="ECO:0000256" key="3">
    <source>
        <dbReference type="ARBA" id="ARBA00022801"/>
    </source>
</evidence>
<gene>
    <name evidence="5" type="ORF">BROFUL_00456</name>
</gene>
<name>A0A0M2UYW3_9BACT</name>
<keyword evidence="3" id="KW-0378">Hydrolase</keyword>
<accession>A0A0M2UYW3</accession>
<dbReference type="GO" id="GO:0016787">
    <property type="term" value="F:hydrolase activity"/>
    <property type="evidence" value="ECO:0007669"/>
    <property type="project" value="UniProtKB-KW"/>
</dbReference>
<proteinExistence type="predicted"/>
<comment type="caution">
    <text evidence="5">The sequence shown here is derived from an EMBL/GenBank/DDBJ whole genome shotgun (WGS) entry which is preliminary data.</text>
</comment>
<dbReference type="PANTHER" id="PTHR23221">
    <property type="entry name" value="GLYCOSYLPHOSPHATIDYLINOSITOL PHOSPHOLIPASE D"/>
    <property type="match status" value="1"/>
</dbReference>
<dbReference type="InterPro" id="IPR013519">
    <property type="entry name" value="Int_alpha_beta-p"/>
</dbReference>
<dbReference type="EMBL" id="LAQJ01000060">
    <property type="protein sequence ID" value="KKO20815.1"/>
    <property type="molecule type" value="Genomic_DNA"/>
</dbReference>
<dbReference type="PATRIC" id="fig|380242.3.peg.571"/>
<dbReference type="AlphaFoldDB" id="A0A0M2UYW3"/>
<evidence type="ECO:0000256" key="2">
    <source>
        <dbReference type="ARBA" id="ARBA00022737"/>
    </source>
</evidence>
<evidence type="ECO:0000256" key="1">
    <source>
        <dbReference type="ARBA" id="ARBA00022729"/>
    </source>
</evidence>
<keyword evidence="4" id="KW-0325">Glycoprotein</keyword>
<dbReference type="InterPro" id="IPR000413">
    <property type="entry name" value="Integrin_alpha"/>
</dbReference>
<dbReference type="Pfam" id="PF01839">
    <property type="entry name" value="FG-GAP"/>
    <property type="match status" value="4"/>
</dbReference>
<dbReference type="InterPro" id="IPR028994">
    <property type="entry name" value="Integrin_alpha_N"/>
</dbReference>
<evidence type="ECO:0000313" key="5">
    <source>
        <dbReference type="EMBL" id="KKO20815.1"/>
    </source>
</evidence>
<dbReference type="GO" id="GO:0008305">
    <property type="term" value="C:integrin complex"/>
    <property type="evidence" value="ECO:0007669"/>
    <property type="project" value="InterPro"/>
</dbReference>
<evidence type="ECO:0000256" key="4">
    <source>
        <dbReference type="ARBA" id="ARBA00023180"/>
    </source>
</evidence>
<evidence type="ECO:0000313" key="6">
    <source>
        <dbReference type="Proteomes" id="UP000034954"/>
    </source>
</evidence>
<reference evidence="5 6" key="1">
    <citation type="journal article" date="2013" name="BMC Microbiol.">
        <title>Identification of the type II cytochrome c maturation pathway in anammox bacteria by comparative genomics.</title>
        <authorList>
            <person name="Ferousi C."/>
            <person name="Speth D.R."/>
            <person name="Reimann J."/>
            <person name="Op den Camp H.J."/>
            <person name="Allen J.W."/>
            <person name="Keltjens J.T."/>
            <person name="Jetten M.S."/>
        </authorList>
    </citation>
    <scope>NUCLEOTIDE SEQUENCE [LARGE SCALE GENOMIC DNA]</scope>
    <source>
        <strain evidence="5">RU1</strain>
    </source>
</reference>
<dbReference type="SMART" id="SM00191">
    <property type="entry name" value="Int_alpha"/>
    <property type="match status" value="4"/>
</dbReference>
<dbReference type="SUPFAM" id="SSF69318">
    <property type="entry name" value="Integrin alpha N-terminal domain"/>
    <property type="match status" value="1"/>
</dbReference>
<sequence>MCLKRRWKLFPVIGCKITLLTVLVFTRAFPAYGEIRGDFNGDGFSDLAIGVPFEDITAGTATVTDAGAVNVLYGSLAGLQASSPDDQFWYQGDSGVQDSAERIDRFGYSLGTGDFNGDGCDDLAIGVPFENITVGTTTVNNAGAVQVLYGSSVTGLQTTSPDDQFWCQNCPGVRDIPETEDYFGWALSVGDFNGDGYDDLAIGVPAEDRAGAVQVLYGSSAGLQTTLTDDQFWHQDSGGIKEARETQDNFGRYLSVGDFNNDGYDDLAIGVPDEDIVAGTRNVHNAGAVQILYGSTHGLQANGVDVPDDQLWYQAIRVSRIRQKPGIISVRI</sequence>